<dbReference type="Pfam" id="PF25361">
    <property type="entry name" value="AAA_lid_RFC1"/>
    <property type="match status" value="1"/>
</dbReference>
<feature type="region of interest" description="Disordered" evidence="11">
    <location>
        <begin position="252"/>
        <end position="308"/>
    </location>
</feature>
<dbReference type="InterPro" id="IPR008921">
    <property type="entry name" value="DNA_pol3_clamp-load_cplx_C"/>
</dbReference>
<dbReference type="SUPFAM" id="SSF52540">
    <property type="entry name" value="P-loop containing nucleoside triphosphate hydrolases"/>
    <property type="match status" value="1"/>
</dbReference>
<evidence type="ECO:0000256" key="8">
    <source>
        <dbReference type="ARBA" id="ARBA00023125"/>
    </source>
</evidence>
<dbReference type="GO" id="GO:0070914">
    <property type="term" value="P:UV-damage excision repair"/>
    <property type="evidence" value="ECO:0007669"/>
    <property type="project" value="EnsemblFungi"/>
</dbReference>
<dbReference type="SMART" id="SM00292">
    <property type="entry name" value="BRCT"/>
    <property type="match status" value="1"/>
</dbReference>
<feature type="compositionally biased region" description="Basic residues" evidence="11">
    <location>
        <begin position="850"/>
        <end position="862"/>
    </location>
</feature>
<feature type="compositionally biased region" description="Basic and acidic residues" evidence="11">
    <location>
        <begin position="257"/>
        <end position="288"/>
    </location>
</feature>
<dbReference type="Gene3D" id="1.10.8.60">
    <property type="match status" value="1"/>
</dbReference>
<evidence type="ECO:0000256" key="10">
    <source>
        <dbReference type="PIRNR" id="PIRNR036578"/>
    </source>
</evidence>
<dbReference type="CDD" id="cd00009">
    <property type="entry name" value="AAA"/>
    <property type="match status" value="1"/>
</dbReference>
<dbReference type="OrthoDB" id="446168at2759"/>
<dbReference type="FunFam" id="3.40.50.300:FF:000395">
    <property type="entry name" value="Replication factor C subunit 1"/>
    <property type="match status" value="1"/>
</dbReference>
<dbReference type="GO" id="GO:0005663">
    <property type="term" value="C:DNA replication factor C complex"/>
    <property type="evidence" value="ECO:0007669"/>
    <property type="project" value="EnsemblFungi"/>
</dbReference>
<evidence type="ECO:0000259" key="12">
    <source>
        <dbReference type="PROSITE" id="PS50172"/>
    </source>
</evidence>
<dbReference type="FunFam" id="1.20.272.10:FF:000005">
    <property type="entry name" value="Replication factor C subunit 1"/>
    <property type="match status" value="1"/>
</dbReference>
<dbReference type="InterPro" id="IPR047854">
    <property type="entry name" value="RFC_lid"/>
</dbReference>
<dbReference type="Gene3D" id="3.40.50.10190">
    <property type="entry name" value="BRCT domain"/>
    <property type="match status" value="1"/>
</dbReference>
<evidence type="ECO:0000256" key="5">
    <source>
        <dbReference type="ARBA" id="ARBA00022705"/>
    </source>
</evidence>
<organism evidence="13 14">
    <name type="scientific">Lachancea dasiensis</name>
    <dbReference type="NCBI Taxonomy" id="1072105"/>
    <lineage>
        <taxon>Eukaryota</taxon>
        <taxon>Fungi</taxon>
        <taxon>Dikarya</taxon>
        <taxon>Ascomycota</taxon>
        <taxon>Saccharomycotina</taxon>
        <taxon>Saccharomycetes</taxon>
        <taxon>Saccharomycetales</taxon>
        <taxon>Saccharomycetaceae</taxon>
        <taxon>Lachancea</taxon>
    </lineage>
</organism>
<dbReference type="InterPro" id="IPR012178">
    <property type="entry name" value="RFC1"/>
</dbReference>
<dbReference type="SUPFAM" id="SSF48019">
    <property type="entry name" value="post-AAA+ oligomerization domain-like"/>
    <property type="match status" value="1"/>
</dbReference>
<dbReference type="InterPro" id="IPR003959">
    <property type="entry name" value="ATPase_AAA_core"/>
</dbReference>
<name>A0A1G4J028_9SACH</name>
<keyword evidence="8" id="KW-0238">DNA-binding</keyword>
<keyword evidence="5 10" id="KW-0235">DNA replication</keyword>
<dbReference type="Gene3D" id="1.20.272.10">
    <property type="match status" value="1"/>
</dbReference>
<proteinExistence type="inferred from homology"/>
<keyword evidence="4" id="KW-0597">Phosphoprotein</keyword>
<reference evidence="14" key="1">
    <citation type="submission" date="2016-03" db="EMBL/GenBank/DDBJ databases">
        <authorList>
            <person name="Devillers H."/>
        </authorList>
    </citation>
    <scope>NUCLEOTIDE SEQUENCE [LARGE SCALE GENOMIC DNA]</scope>
</reference>
<evidence type="ECO:0000256" key="1">
    <source>
        <dbReference type="ARBA" id="ARBA00004123"/>
    </source>
</evidence>
<feature type="compositionally biased region" description="Acidic residues" evidence="11">
    <location>
        <begin position="819"/>
        <end position="837"/>
    </location>
</feature>
<dbReference type="GO" id="GO:0006298">
    <property type="term" value="P:mismatch repair"/>
    <property type="evidence" value="ECO:0007669"/>
    <property type="project" value="EnsemblFungi"/>
</dbReference>
<dbReference type="GO" id="GO:1902983">
    <property type="term" value="P:DNA strand elongation involved in mitotic DNA replication"/>
    <property type="evidence" value="ECO:0007669"/>
    <property type="project" value="EnsemblFungi"/>
</dbReference>
<dbReference type="GO" id="GO:0003682">
    <property type="term" value="F:chromatin binding"/>
    <property type="evidence" value="ECO:0007669"/>
    <property type="project" value="EnsemblFungi"/>
</dbReference>
<dbReference type="Pfam" id="PF00533">
    <property type="entry name" value="BRCT"/>
    <property type="match status" value="1"/>
</dbReference>
<dbReference type="GO" id="GO:0003689">
    <property type="term" value="F:DNA clamp loader activity"/>
    <property type="evidence" value="ECO:0007669"/>
    <property type="project" value="UniProtKB-UniRule"/>
</dbReference>
<dbReference type="PANTHER" id="PTHR23389">
    <property type="entry name" value="CHROMOSOME TRANSMISSION FIDELITY FACTOR 18"/>
    <property type="match status" value="1"/>
</dbReference>
<dbReference type="GO" id="GO:0016887">
    <property type="term" value="F:ATP hydrolysis activity"/>
    <property type="evidence" value="ECO:0007669"/>
    <property type="project" value="InterPro"/>
</dbReference>
<feature type="region of interest" description="Disordered" evidence="11">
    <location>
        <begin position="1"/>
        <end position="119"/>
    </location>
</feature>
<accession>A0A1G4J028</accession>
<feature type="compositionally biased region" description="Basic and acidic residues" evidence="11">
    <location>
        <begin position="103"/>
        <end position="117"/>
    </location>
</feature>
<dbReference type="InterPro" id="IPR036420">
    <property type="entry name" value="BRCT_dom_sf"/>
</dbReference>
<dbReference type="PANTHER" id="PTHR23389:SF6">
    <property type="entry name" value="REPLICATION FACTOR C SUBUNIT 1"/>
    <property type="match status" value="1"/>
</dbReference>
<dbReference type="SUPFAM" id="SSF52113">
    <property type="entry name" value="BRCT domain"/>
    <property type="match status" value="1"/>
</dbReference>
<evidence type="ECO:0000256" key="2">
    <source>
        <dbReference type="ARBA" id="ARBA00006116"/>
    </source>
</evidence>
<dbReference type="GO" id="GO:0005634">
    <property type="term" value="C:nucleus"/>
    <property type="evidence" value="ECO:0007669"/>
    <property type="project" value="UniProtKB-SubCell"/>
</dbReference>
<dbReference type="CDD" id="cd18140">
    <property type="entry name" value="HLD_clamp_RFC"/>
    <property type="match status" value="1"/>
</dbReference>
<keyword evidence="9 10" id="KW-0539">Nucleus</keyword>
<dbReference type="InterPro" id="IPR027417">
    <property type="entry name" value="P-loop_NTPase"/>
</dbReference>
<keyword evidence="7 10" id="KW-0067">ATP-binding</keyword>
<feature type="compositionally biased region" description="Polar residues" evidence="11">
    <location>
        <begin position="72"/>
        <end position="85"/>
    </location>
</feature>
<dbReference type="STRING" id="1266660.A0A1G4J028"/>
<keyword evidence="6 10" id="KW-0547">Nucleotide-binding</keyword>
<gene>
    <name evidence="13" type="ORF">LADA_0C07778G</name>
</gene>
<dbReference type="EMBL" id="LT598459">
    <property type="protein sequence ID" value="SCU82759.1"/>
    <property type="molecule type" value="Genomic_DNA"/>
</dbReference>
<comment type="subcellular location">
    <subcellularLocation>
        <location evidence="1 10">Nucleus</location>
    </subcellularLocation>
</comment>
<feature type="region of interest" description="Disordered" evidence="11">
    <location>
        <begin position="819"/>
        <end position="875"/>
    </location>
</feature>
<evidence type="ECO:0000256" key="4">
    <source>
        <dbReference type="ARBA" id="ARBA00022553"/>
    </source>
</evidence>
<dbReference type="AlphaFoldDB" id="A0A1G4J028"/>
<dbReference type="InterPro" id="IPR013725">
    <property type="entry name" value="DNA_replication_fac_RFC1_C"/>
</dbReference>
<evidence type="ECO:0000256" key="11">
    <source>
        <dbReference type="SAM" id="MobiDB-lite"/>
    </source>
</evidence>
<evidence type="ECO:0000256" key="6">
    <source>
        <dbReference type="ARBA" id="ARBA00022741"/>
    </source>
</evidence>
<dbReference type="GO" id="GO:0003677">
    <property type="term" value="F:DNA binding"/>
    <property type="evidence" value="ECO:0007669"/>
    <property type="project" value="UniProtKB-KW"/>
</dbReference>
<keyword evidence="14" id="KW-1185">Reference proteome</keyword>
<dbReference type="PROSITE" id="PS50172">
    <property type="entry name" value="BRCT"/>
    <property type="match status" value="1"/>
</dbReference>
<feature type="compositionally biased region" description="Basic and acidic residues" evidence="11">
    <location>
        <begin position="838"/>
        <end position="849"/>
    </location>
</feature>
<evidence type="ECO:0000256" key="9">
    <source>
        <dbReference type="ARBA" id="ARBA00023242"/>
    </source>
</evidence>
<dbReference type="PIRSF" id="PIRSF036578">
    <property type="entry name" value="RFC1"/>
    <property type="match status" value="1"/>
</dbReference>
<dbReference type="Proteomes" id="UP000190274">
    <property type="component" value="Chromosome C"/>
</dbReference>
<sequence length="875" mass="97211">MVGIDQFFKKSGTREQPSRKPAAHVSQATTKGAPKINKTEHIELVDSEDDIENITSRTRAEKEDTSLKILDSDTQPMKQARTSSMPFKGKGASPTKPKPKISSPEKKGKATPKHDSGSESLEDILAKIPSVNLDAVHVKENIQFDFRGGAQNDNSSQDTGNDDDFAKGAPNCLLGLTIVFTGQLPTLERGAAEAIAKKYGAKVTKSISSRTSLVVLGDEAGPKKVEKIKSLKIKAIDEDGFRLLICGMPEEGGDNAGAEKARQKLKEQEEEAQKEAEQMARREEEERNKRKKIQQSGNPSKDSKAVTREEDKLWTVKYAPVSLTQICGNKTSVNKLKTWLSNWKSYQKADFKNSGRDGLGIFRAAMLYGPPGIGKTTAAHLVAKELGYDVLEKNASDVRSKSLLNAGVKNALDNTSVVGFFRSKVDGDTKQKNFVIIMDEVDGMSGGDRGGVGQMALFCRKTSMPMILICNERNSPKMRPFDRVCLDIQFRRPDVNSIKARLMTIAVREKFQLDPSVIENLVEATRGDIRQIINLLSTISTTTKKIGHGNAQEIAKAWEKNIALKPFDITHKMFDGRIFSEIGSKNFPLYKKMELYFDDFDFTPLMIQENYLQTRPSVLKPGQTHLSAIADAAESISQGDLVERKIRSSEQLWGLLPFHAIMSSVKPASKVAGQMAGRINFTSWLGQNSKTGKYFRLLQEIQYHTRLSTSTNKLGFRMDYMPTMKRRLLDPLLRDGSDGITEVIQVMDEYYLSKEDWDSLMDFMIGNDKTETLIKKIPTAVKSGFTRKYNGMVHPVAIYKTGATTAVGGRAKERPDFEDVVDADDEVPPADDDDNEIKDDTDFKKDKLIKQGKPKASKKRPAKAATKVAAKKRKA</sequence>
<dbReference type="Pfam" id="PF08519">
    <property type="entry name" value="RFC1"/>
    <property type="match status" value="1"/>
</dbReference>
<evidence type="ECO:0000256" key="3">
    <source>
        <dbReference type="ARBA" id="ARBA00020401"/>
    </source>
</evidence>
<protein>
    <recommendedName>
        <fullName evidence="3 10">Replication factor C subunit 1</fullName>
    </recommendedName>
</protein>
<evidence type="ECO:0000256" key="7">
    <source>
        <dbReference type="ARBA" id="ARBA00022840"/>
    </source>
</evidence>
<evidence type="ECO:0000313" key="13">
    <source>
        <dbReference type="EMBL" id="SCU82759.1"/>
    </source>
</evidence>
<dbReference type="InterPro" id="IPR003593">
    <property type="entry name" value="AAA+_ATPase"/>
</dbReference>
<dbReference type="Gene3D" id="3.40.50.300">
    <property type="entry name" value="P-loop containing nucleotide triphosphate hydrolases"/>
    <property type="match status" value="1"/>
</dbReference>
<dbReference type="SMART" id="SM00382">
    <property type="entry name" value="AAA"/>
    <property type="match status" value="1"/>
</dbReference>
<dbReference type="Pfam" id="PF00004">
    <property type="entry name" value="AAA"/>
    <property type="match status" value="1"/>
</dbReference>
<dbReference type="FunFam" id="1.10.8.60:FF:000021">
    <property type="entry name" value="Replication factor C subunit 1"/>
    <property type="match status" value="1"/>
</dbReference>
<feature type="domain" description="BRCT" evidence="12">
    <location>
        <begin position="168"/>
        <end position="239"/>
    </location>
</feature>
<dbReference type="FunFam" id="3.40.50.10190:FF:000001">
    <property type="entry name" value="Replication factor C subunit 1"/>
    <property type="match status" value="1"/>
</dbReference>
<evidence type="ECO:0000313" key="14">
    <source>
        <dbReference type="Proteomes" id="UP000190274"/>
    </source>
</evidence>
<comment type="similarity">
    <text evidence="2 10">Belongs to the activator 1 large subunit family.</text>
</comment>
<dbReference type="GO" id="GO:0005524">
    <property type="term" value="F:ATP binding"/>
    <property type="evidence" value="ECO:0007669"/>
    <property type="project" value="UniProtKB-UniRule"/>
</dbReference>
<dbReference type="InterPro" id="IPR001357">
    <property type="entry name" value="BRCT_dom"/>
</dbReference>
<dbReference type="GO" id="GO:0006272">
    <property type="term" value="P:leading strand elongation"/>
    <property type="evidence" value="ECO:0007669"/>
    <property type="project" value="EnsemblFungi"/>
</dbReference>